<sequence length="33" mass="3751">MMVSCSRTKTTLDEFNEYLTEIAAINKAIQESI</sequence>
<dbReference type="EMBL" id="CP000083">
    <property type="protein sequence ID" value="AAZ28798.1"/>
    <property type="molecule type" value="Genomic_DNA"/>
</dbReference>
<organism evidence="1 2">
    <name type="scientific">Colwellia psychrerythraea (strain 34H / ATCC BAA-681)</name>
    <name type="common">Vibrio psychroerythus</name>
    <dbReference type="NCBI Taxonomy" id="167879"/>
    <lineage>
        <taxon>Bacteria</taxon>
        <taxon>Pseudomonadati</taxon>
        <taxon>Pseudomonadota</taxon>
        <taxon>Gammaproteobacteria</taxon>
        <taxon>Alteromonadales</taxon>
        <taxon>Colwelliaceae</taxon>
        <taxon>Colwellia</taxon>
    </lineage>
</organism>
<accession>Q47YJ6</accession>
<evidence type="ECO:0000313" key="1">
    <source>
        <dbReference type="EMBL" id="AAZ28798.1"/>
    </source>
</evidence>
<dbReference type="AlphaFoldDB" id="Q47YJ6"/>
<evidence type="ECO:0000313" key="2">
    <source>
        <dbReference type="Proteomes" id="UP000000547"/>
    </source>
</evidence>
<gene>
    <name evidence="1" type="ordered locus">CPS_3450</name>
</gene>
<dbReference type="Proteomes" id="UP000000547">
    <property type="component" value="Chromosome"/>
</dbReference>
<reference evidence="1" key="1">
    <citation type="journal article" date="2005" name="Proc. Natl. Acad. Sci. U.S.A.">
        <title>The psychrophilic lifestyle as revealed by the genome sequence of Colwellia psychrerythraea 34H through genomic and proteomic analyses.</title>
        <authorList>
            <person name="Methe B.A."/>
            <person name="Nelson K.E."/>
            <person name="Deming J.W."/>
            <person name="Momen B."/>
            <person name="Melamud E."/>
            <person name="Zhang X."/>
            <person name="Moult J."/>
            <person name="Madupu R."/>
            <person name="Nelson W.C."/>
            <person name="Dodson R.J."/>
            <person name="Brinkac L.M."/>
            <person name="Daugherty S.C."/>
            <person name="Durkin A.S."/>
            <person name="DeBoy R.T."/>
            <person name="Kolonay J.F."/>
            <person name="Sullivan S.A."/>
            <person name="Zhou L."/>
            <person name="Davidsen T.M."/>
            <person name="Wu M."/>
            <person name="Huston A.L."/>
            <person name="Lewis M."/>
            <person name="Weaver B."/>
            <person name="Weidman J.F."/>
            <person name="Khouri H."/>
            <person name="Utterback T.R."/>
            <person name="Feldblyum T.V."/>
            <person name="Fraser C.M."/>
        </authorList>
    </citation>
    <scope>NUCLEOTIDE SEQUENCE [LARGE SCALE GENOMIC DNA]</scope>
    <source>
        <strain evidence="1">34H</strain>
    </source>
</reference>
<dbReference type="HOGENOM" id="CLU_3381360_0_0_6"/>
<dbReference type="KEGG" id="cps:CPS_3450"/>
<proteinExistence type="predicted"/>
<protein>
    <submittedName>
        <fullName evidence="1">Uncharacterized protein</fullName>
    </submittedName>
</protein>
<name>Q47YJ6_COLP3</name>